<evidence type="ECO:0000313" key="1">
    <source>
        <dbReference type="EMBL" id="KKL88520.1"/>
    </source>
</evidence>
<comment type="caution">
    <text evidence="1">The sequence shown here is derived from an EMBL/GenBank/DDBJ whole genome shotgun (WGS) entry which is preliminary data.</text>
</comment>
<dbReference type="InterPro" id="IPR029021">
    <property type="entry name" value="Prot-tyrosine_phosphatase-like"/>
</dbReference>
<sequence>MGVTGILVALLLDLLGVSRKLIIEDYLLSFLDTKRNYIELIFKTLDEEYGGVDNFLVNYCNVSLGAIDKIKETLAENTTIQREF</sequence>
<gene>
    <name evidence="1" type="ORF">LCGC14_1923910</name>
</gene>
<dbReference type="SUPFAM" id="SSF52799">
    <property type="entry name" value="(Phosphotyrosine protein) phosphatases II"/>
    <property type="match status" value="1"/>
</dbReference>
<dbReference type="Pfam" id="PF13350">
    <property type="entry name" value="Y_phosphatase3"/>
    <property type="match status" value="1"/>
</dbReference>
<dbReference type="AlphaFoldDB" id="A0A0F9I3V8"/>
<organism evidence="1">
    <name type="scientific">marine sediment metagenome</name>
    <dbReference type="NCBI Taxonomy" id="412755"/>
    <lineage>
        <taxon>unclassified sequences</taxon>
        <taxon>metagenomes</taxon>
        <taxon>ecological metagenomes</taxon>
    </lineage>
</organism>
<dbReference type="Gene3D" id="3.90.190.10">
    <property type="entry name" value="Protein tyrosine phosphatase superfamily"/>
    <property type="match status" value="2"/>
</dbReference>
<accession>A0A0F9I3V8</accession>
<reference evidence="1" key="1">
    <citation type="journal article" date="2015" name="Nature">
        <title>Complex archaea that bridge the gap between prokaryotes and eukaryotes.</title>
        <authorList>
            <person name="Spang A."/>
            <person name="Saw J.H."/>
            <person name="Jorgensen S.L."/>
            <person name="Zaremba-Niedzwiedzka K."/>
            <person name="Martijn J."/>
            <person name="Lind A.E."/>
            <person name="van Eijk R."/>
            <person name="Schleper C."/>
            <person name="Guy L."/>
            <person name="Ettema T.J."/>
        </authorList>
    </citation>
    <scope>NUCLEOTIDE SEQUENCE</scope>
</reference>
<proteinExistence type="predicted"/>
<dbReference type="EMBL" id="LAZR01020543">
    <property type="protein sequence ID" value="KKL88520.1"/>
    <property type="molecule type" value="Genomic_DNA"/>
</dbReference>
<protein>
    <submittedName>
        <fullName evidence="1">Uncharacterized protein</fullName>
    </submittedName>
</protein>
<dbReference type="GO" id="GO:0004721">
    <property type="term" value="F:phosphoprotein phosphatase activity"/>
    <property type="evidence" value="ECO:0007669"/>
    <property type="project" value="InterPro"/>
</dbReference>
<dbReference type="InterPro" id="IPR026893">
    <property type="entry name" value="Tyr/Ser_Pase_IphP-type"/>
</dbReference>
<name>A0A0F9I3V8_9ZZZZ</name>